<feature type="compositionally biased region" description="Basic and acidic residues" evidence="6">
    <location>
        <begin position="291"/>
        <end position="307"/>
    </location>
</feature>
<keyword evidence="9" id="KW-1185">Reference proteome</keyword>
<keyword evidence="4" id="KW-0804">Transcription</keyword>
<feature type="domain" description="MBD" evidence="7">
    <location>
        <begin position="313"/>
        <end position="366"/>
    </location>
</feature>
<dbReference type="Pfam" id="PF01429">
    <property type="entry name" value="MBD"/>
    <property type="match status" value="2"/>
</dbReference>
<evidence type="ECO:0000256" key="5">
    <source>
        <dbReference type="ARBA" id="ARBA00023242"/>
    </source>
</evidence>
<dbReference type="GO" id="GO:0005634">
    <property type="term" value="C:nucleus"/>
    <property type="evidence" value="ECO:0007669"/>
    <property type="project" value="UniProtKB-SubCell"/>
</dbReference>
<dbReference type="InterPro" id="IPR039622">
    <property type="entry name" value="MBD10/11"/>
</dbReference>
<dbReference type="PANTHER" id="PTHR33729:SF6">
    <property type="entry name" value="METHYL-CPG-BINDING DOMAIN-CONTAINING PROTEIN 11"/>
    <property type="match status" value="1"/>
</dbReference>
<dbReference type="InterPro" id="IPR016177">
    <property type="entry name" value="DNA-bd_dom_sf"/>
</dbReference>
<proteinExistence type="predicted"/>
<feature type="domain" description="MBD" evidence="7">
    <location>
        <begin position="478"/>
        <end position="531"/>
    </location>
</feature>
<dbReference type="EMBL" id="JAVYJV010000005">
    <property type="protein sequence ID" value="KAK4369967.1"/>
    <property type="molecule type" value="Genomic_DNA"/>
</dbReference>
<feature type="compositionally biased region" description="Basic and acidic residues" evidence="6">
    <location>
        <begin position="393"/>
        <end position="408"/>
    </location>
</feature>
<feature type="region of interest" description="Disordered" evidence="6">
    <location>
        <begin position="143"/>
        <end position="408"/>
    </location>
</feature>
<comment type="subcellular location">
    <subcellularLocation>
        <location evidence="1">Nucleus</location>
    </subcellularLocation>
</comment>
<feature type="compositionally biased region" description="Basic and acidic residues" evidence="6">
    <location>
        <begin position="171"/>
        <end position="205"/>
    </location>
</feature>
<feature type="compositionally biased region" description="Basic and acidic residues" evidence="6">
    <location>
        <begin position="522"/>
        <end position="531"/>
    </location>
</feature>
<comment type="caution">
    <text evidence="8">The sequence shown here is derived from an EMBL/GenBank/DDBJ whole genome shotgun (WGS) entry which is preliminary data.</text>
</comment>
<evidence type="ECO:0000313" key="8">
    <source>
        <dbReference type="EMBL" id="KAK4369967.1"/>
    </source>
</evidence>
<dbReference type="Gene3D" id="3.30.890.10">
    <property type="entry name" value="Methyl-cpg-binding Protein 2, Chain A"/>
    <property type="match status" value="1"/>
</dbReference>
<evidence type="ECO:0000256" key="6">
    <source>
        <dbReference type="SAM" id="MobiDB-lite"/>
    </source>
</evidence>
<organism evidence="8 9">
    <name type="scientific">Anisodus tanguticus</name>
    <dbReference type="NCBI Taxonomy" id="243964"/>
    <lineage>
        <taxon>Eukaryota</taxon>
        <taxon>Viridiplantae</taxon>
        <taxon>Streptophyta</taxon>
        <taxon>Embryophyta</taxon>
        <taxon>Tracheophyta</taxon>
        <taxon>Spermatophyta</taxon>
        <taxon>Magnoliopsida</taxon>
        <taxon>eudicotyledons</taxon>
        <taxon>Gunneridae</taxon>
        <taxon>Pentapetalae</taxon>
        <taxon>asterids</taxon>
        <taxon>lamiids</taxon>
        <taxon>Solanales</taxon>
        <taxon>Solanaceae</taxon>
        <taxon>Solanoideae</taxon>
        <taxon>Hyoscyameae</taxon>
        <taxon>Anisodus</taxon>
    </lineage>
</organism>
<feature type="compositionally biased region" description="Basic and acidic residues" evidence="6">
    <location>
        <begin position="230"/>
        <end position="240"/>
    </location>
</feature>
<dbReference type="PANTHER" id="PTHR33729">
    <property type="entry name" value="METHYL-CPG BINDING DOMAIN CONTAINING PROTEIN, EXPRESSED"/>
    <property type="match status" value="1"/>
</dbReference>
<feature type="compositionally biased region" description="Basic and acidic residues" evidence="6">
    <location>
        <begin position="58"/>
        <end position="67"/>
    </location>
</feature>
<keyword evidence="3" id="KW-0238">DNA-binding</keyword>
<feature type="compositionally biased region" description="Basic residues" evidence="6">
    <location>
        <begin position="156"/>
        <end position="170"/>
    </location>
</feature>
<feature type="compositionally biased region" description="Basic and acidic residues" evidence="6">
    <location>
        <begin position="86"/>
        <end position="108"/>
    </location>
</feature>
<protein>
    <recommendedName>
        <fullName evidence="7">MBD domain-containing protein</fullName>
    </recommendedName>
</protein>
<evidence type="ECO:0000256" key="3">
    <source>
        <dbReference type="ARBA" id="ARBA00023125"/>
    </source>
</evidence>
<feature type="region of interest" description="Disordered" evidence="6">
    <location>
        <begin position="509"/>
        <end position="571"/>
    </location>
</feature>
<evidence type="ECO:0000256" key="1">
    <source>
        <dbReference type="ARBA" id="ARBA00004123"/>
    </source>
</evidence>
<feature type="region of interest" description="Disordered" evidence="6">
    <location>
        <begin position="17"/>
        <end position="108"/>
    </location>
</feature>
<dbReference type="AlphaFoldDB" id="A0AAE1VI67"/>
<feature type="compositionally biased region" description="Basic and acidic residues" evidence="6">
    <location>
        <begin position="456"/>
        <end position="472"/>
    </location>
</feature>
<keyword evidence="2" id="KW-0805">Transcription regulation</keyword>
<evidence type="ECO:0000256" key="4">
    <source>
        <dbReference type="ARBA" id="ARBA00023163"/>
    </source>
</evidence>
<evidence type="ECO:0000256" key="2">
    <source>
        <dbReference type="ARBA" id="ARBA00023015"/>
    </source>
</evidence>
<name>A0AAE1VI67_9SOLA</name>
<feature type="compositionally biased region" description="Basic and acidic residues" evidence="6">
    <location>
        <begin position="35"/>
        <end position="44"/>
    </location>
</feature>
<dbReference type="Proteomes" id="UP001291623">
    <property type="component" value="Unassembled WGS sequence"/>
</dbReference>
<keyword evidence="5" id="KW-0539">Nucleus</keyword>
<evidence type="ECO:0000259" key="7">
    <source>
        <dbReference type="Pfam" id="PF01429"/>
    </source>
</evidence>
<gene>
    <name evidence="8" type="ORF">RND71_009442</name>
</gene>
<reference evidence="8" key="1">
    <citation type="submission" date="2023-12" db="EMBL/GenBank/DDBJ databases">
        <title>Genome assembly of Anisodus tanguticus.</title>
        <authorList>
            <person name="Wang Y.-J."/>
        </authorList>
    </citation>
    <scope>NUCLEOTIDE SEQUENCE</scope>
    <source>
        <strain evidence="8">KB-2021</strain>
        <tissue evidence="8">Leaf</tissue>
    </source>
</reference>
<dbReference type="InterPro" id="IPR001739">
    <property type="entry name" value="Methyl_CpG_DNA-bd"/>
</dbReference>
<dbReference type="GO" id="GO:0003677">
    <property type="term" value="F:DNA binding"/>
    <property type="evidence" value="ECO:0007669"/>
    <property type="project" value="UniProtKB-KW"/>
</dbReference>
<accession>A0AAE1VI67</accession>
<sequence length="590" mass="66366">MRLYFLAPTGEEITTKKGLQADIRSHTRWSGNHEFGGERAKLQEDPQGSAERQRRQKFGGERAKLQEDPQGSAERQRRQKVSLRQNEARKSSTSKKDVKHKEETEAAKDEKDVDVIFYVIYKDNTKGGDHYKERVAAVSEVTPWWSGNHEFERGTKRNFKKILKDRRKGKGERESEPPKQNEARKSSASKKDVKHKEESEARKDENDVDFLPKTGRTPKRNEIVFCTHQRGGDHYKERVAARSKSHPGGPAITEFDWGTGETSRRSSRISGKAKAAESEPPAKRSRKSSASKKDVKHKEETEAAKDENDVDFLPKTGGTPKRNEIVFTAPTGEEITTKKGLQQYLKSHPGGPAITEFDWGTGETSRRSSRISGKAKAAESEPPAKRSRKSSASKKDVKHKEETEAAKDENDVDVIFYVIYKDNTNETSRRSSRISGKAKAAESEPPAKRSRKSSASKKDVKHKEETEAAKDENDVDFLPKTGGTPKRNEIVFIAPTGEEITTRKGLQQYLKSHPGGPAITEFDWRTGETSRRSSRISGKAKAAESEPPAKRSRKSSASKKDVKHKEETEAANDEKDVDVIFYVIYKDNTK</sequence>
<feature type="region of interest" description="Disordered" evidence="6">
    <location>
        <begin position="426"/>
        <end position="490"/>
    </location>
</feature>
<feature type="compositionally biased region" description="Basic and acidic residues" evidence="6">
    <location>
        <begin position="558"/>
        <end position="571"/>
    </location>
</feature>
<dbReference type="SUPFAM" id="SSF54171">
    <property type="entry name" value="DNA-binding domain"/>
    <property type="match status" value="2"/>
</dbReference>
<evidence type="ECO:0000313" key="9">
    <source>
        <dbReference type="Proteomes" id="UP001291623"/>
    </source>
</evidence>